<comment type="caution">
    <text evidence="1">The sequence shown here is derived from an EMBL/GenBank/DDBJ whole genome shotgun (WGS) entry which is preliminary data.</text>
</comment>
<dbReference type="AlphaFoldDB" id="A0A4R3K046"/>
<dbReference type="Proteomes" id="UP000295726">
    <property type="component" value="Unassembled WGS sequence"/>
</dbReference>
<organism evidence="1 2">
    <name type="scientific">Muricomes intestini</name>
    <dbReference type="NCBI Taxonomy" id="1796634"/>
    <lineage>
        <taxon>Bacteria</taxon>
        <taxon>Bacillati</taxon>
        <taxon>Bacillota</taxon>
        <taxon>Clostridia</taxon>
        <taxon>Lachnospirales</taxon>
        <taxon>Lachnospiraceae</taxon>
        <taxon>Muricomes</taxon>
    </lineage>
</organism>
<dbReference type="Gene3D" id="3.40.50.10440">
    <property type="entry name" value="Dihydroxyacetone kinase, domain 1"/>
    <property type="match status" value="1"/>
</dbReference>
<dbReference type="Gene3D" id="2.20.28.50">
    <property type="entry name" value="degv family protein"/>
    <property type="match status" value="1"/>
</dbReference>
<dbReference type="RefSeq" id="WP_330572186.1">
    <property type="nucleotide sequence ID" value="NZ_SLZZ01000032.1"/>
</dbReference>
<gene>
    <name evidence="1" type="ORF">EDD59_13211</name>
</gene>
<dbReference type="InterPro" id="IPR003797">
    <property type="entry name" value="DegV"/>
</dbReference>
<dbReference type="Pfam" id="PF02645">
    <property type="entry name" value="DegV"/>
    <property type="match status" value="1"/>
</dbReference>
<dbReference type="SUPFAM" id="SSF82549">
    <property type="entry name" value="DAK1/DegV-like"/>
    <property type="match status" value="1"/>
</dbReference>
<protein>
    <submittedName>
        <fullName evidence="1">DegV family uncharacterized protein</fullName>
    </submittedName>
</protein>
<dbReference type="EMBL" id="SLZZ01000032">
    <property type="protein sequence ID" value="TCS75018.1"/>
    <property type="molecule type" value="Genomic_DNA"/>
</dbReference>
<sequence>MDSDYVISCCSTADLTAGHFEKNSIAYICFHYELDGKEYTDDLGQSVSFSEFYEALKNGAETKTSQVNAEEFEYYFEGFLKEGKDILHVCLSSGLSGVIKCYCRLYGTACRGRTRVCREMLYIAGRLL</sequence>
<evidence type="ECO:0000313" key="1">
    <source>
        <dbReference type="EMBL" id="TCS75018.1"/>
    </source>
</evidence>
<name>A0A4R3K046_9FIRM</name>
<evidence type="ECO:0000313" key="2">
    <source>
        <dbReference type="Proteomes" id="UP000295726"/>
    </source>
</evidence>
<accession>A0A4R3K046</accession>
<reference evidence="1 2" key="1">
    <citation type="submission" date="2019-03" db="EMBL/GenBank/DDBJ databases">
        <title>Genomic Encyclopedia of Type Strains, Phase IV (KMG-IV): sequencing the most valuable type-strain genomes for metagenomic binning, comparative biology and taxonomic classification.</title>
        <authorList>
            <person name="Goeker M."/>
        </authorList>
    </citation>
    <scope>NUCLEOTIDE SEQUENCE [LARGE SCALE GENOMIC DNA]</scope>
    <source>
        <strain evidence="1 2">DSM 29489</strain>
    </source>
</reference>
<keyword evidence="2" id="KW-1185">Reference proteome</keyword>
<dbReference type="PROSITE" id="PS51482">
    <property type="entry name" value="DEGV"/>
    <property type="match status" value="1"/>
</dbReference>
<proteinExistence type="predicted"/>